<comment type="function">
    <text evidence="17">Catalyzes the dephosphorylation of undecaprenyl diphosphate (UPP). Confers resistance to bacitracin.</text>
</comment>
<feature type="transmembrane region" description="Helical" evidence="17">
    <location>
        <begin position="188"/>
        <end position="206"/>
    </location>
</feature>
<dbReference type="EC" id="3.6.1.27" evidence="3 17"/>
<dbReference type="PANTHER" id="PTHR30622:SF3">
    <property type="entry name" value="UNDECAPRENYL-DIPHOSPHATASE"/>
    <property type="match status" value="1"/>
</dbReference>
<keyword evidence="11 17" id="KW-0472">Membrane</keyword>
<evidence type="ECO:0000256" key="12">
    <source>
        <dbReference type="ARBA" id="ARBA00023251"/>
    </source>
</evidence>
<dbReference type="HAMAP" id="MF_01006">
    <property type="entry name" value="Undec_diphosphatase"/>
    <property type="match status" value="1"/>
</dbReference>
<keyword evidence="6 17" id="KW-0812">Transmembrane</keyword>
<dbReference type="GO" id="GO:0005886">
    <property type="term" value="C:plasma membrane"/>
    <property type="evidence" value="ECO:0007669"/>
    <property type="project" value="UniProtKB-SubCell"/>
</dbReference>
<evidence type="ECO:0000256" key="9">
    <source>
        <dbReference type="ARBA" id="ARBA00022984"/>
    </source>
</evidence>
<keyword evidence="8 17" id="KW-0133">Cell shape</keyword>
<sequence>MSDMLSALILGIVEGITEFLPVSSTGHMIIVGHMIGFDGNLAKIFDVVIQLGAILSVLVLYRSRFVRFFTKEGWQLGKGLSAYHVLAGCVPTMAFALLVHSFIKKYLFSPFTVAIGLVLGAILMMAAERKIRGHEAELVQDVDHISLKQALYIGFYQFLSLWPGFSRSGSTIGGALLVGVSRKAGADFTFIMALPIMVAACLYELLKNISALSSGDFAVLGLGFAVAFAVAYFSILWFIGFLNRSTLKSFAVYRILLALFTLWYFYC</sequence>
<comment type="similarity">
    <text evidence="2 17">Belongs to the UppP family.</text>
</comment>
<evidence type="ECO:0000256" key="11">
    <source>
        <dbReference type="ARBA" id="ARBA00023136"/>
    </source>
</evidence>
<feature type="transmembrane region" description="Helical" evidence="17">
    <location>
        <begin position="251"/>
        <end position="266"/>
    </location>
</feature>
<evidence type="ECO:0000313" key="19">
    <source>
        <dbReference type="Proteomes" id="UP000754226"/>
    </source>
</evidence>
<reference evidence="18" key="1">
    <citation type="submission" date="2021-02" db="EMBL/GenBank/DDBJ databases">
        <title>Infant gut strain persistence is associated with maternal origin, phylogeny, and functional potential including surface adhesion and iron acquisition.</title>
        <authorList>
            <person name="Lou Y.C."/>
        </authorList>
    </citation>
    <scope>NUCLEOTIDE SEQUENCE</scope>
    <source>
        <strain evidence="18">L3_106_000M1_dasL3_106_000M1_concoct_15</strain>
    </source>
</reference>
<dbReference type="AlphaFoldDB" id="A0A943EE88"/>
<keyword evidence="12 17" id="KW-0046">Antibiotic resistance</keyword>
<evidence type="ECO:0000256" key="1">
    <source>
        <dbReference type="ARBA" id="ARBA00004651"/>
    </source>
</evidence>
<keyword evidence="7 17" id="KW-0378">Hydrolase</keyword>
<accession>A0A943EE88</accession>
<evidence type="ECO:0000256" key="5">
    <source>
        <dbReference type="ARBA" id="ARBA00022475"/>
    </source>
</evidence>
<dbReference type="PANTHER" id="PTHR30622">
    <property type="entry name" value="UNDECAPRENYL-DIPHOSPHATASE"/>
    <property type="match status" value="1"/>
</dbReference>
<feature type="transmembrane region" description="Helical" evidence="17">
    <location>
        <begin position="218"/>
        <end position="239"/>
    </location>
</feature>
<evidence type="ECO:0000256" key="14">
    <source>
        <dbReference type="ARBA" id="ARBA00032707"/>
    </source>
</evidence>
<evidence type="ECO:0000256" key="3">
    <source>
        <dbReference type="ARBA" id="ARBA00012374"/>
    </source>
</evidence>
<dbReference type="EMBL" id="JAGZCZ010000016">
    <property type="protein sequence ID" value="MBS5520617.1"/>
    <property type="molecule type" value="Genomic_DNA"/>
</dbReference>
<evidence type="ECO:0000256" key="2">
    <source>
        <dbReference type="ARBA" id="ARBA00010621"/>
    </source>
</evidence>
<evidence type="ECO:0000256" key="4">
    <source>
        <dbReference type="ARBA" id="ARBA00021581"/>
    </source>
</evidence>
<comment type="caution">
    <text evidence="18">The sequence shown here is derived from an EMBL/GenBank/DDBJ whole genome shotgun (WGS) entry which is preliminary data.</text>
</comment>
<dbReference type="InterPro" id="IPR003824">
    <property type="entry name" value="UppP"/>
</dbReference>
<name>A0A943EE88_9FIRM</name>
<keyword evidence="10 17" id="KW-1133">Transmembrane helix</keyword>
<comment type="miscellaneous">
    <text evidence="17">Bacitracin is thought to be involved in the inhibition of peptidoglycan synthesis by sequestering undecaprenyl diphosphate, thereby reducing the pool of lipid carrier available.</text>
</comment>
<dbReference type="NCBIfam" id="NF001390">
    <property type="entry name" value="PRK00281.1-4"/>
    <property type="match status" value="1"/>
</dbReference>
<comment type="subcellular location">
    <subcellularLocation>
        <location evidence="1 17">Cell membrane</location>
        <topology evidence="1 17">Multi-pass membrane protein</topology>
    </subcellularLocation>
</comment>
<evidence type="ECO:0000256" key="13">
    <source>
        <dbReference type="ARBA" id="ARBA00023316"/>
    </source>
</evidence>
<organism evidence="18 19">
    <name type="scientific">Acidaminococcus intestini</name>
    <dbReference type="NCBI Taxonomy" id="187327"/>
    <lineage>
        <taxon>Bacteria</taxon>
        <taxon>Bacillati</taxon>
        <taxon>Bacillota</taxon>
        <taxon>Negativicutes</taxon>
        <taxon>Acidaminococcales</taxon>
        <taxon>Acidaminococcaceae</taxon>
        <taxon>Acidaminococcus</taxon>
    </lineage>
</organism>
<protein>
    <recommendedName>
        <fullName evidence="4 17">Undecaprenyl-diphosphatase</fullName>
        <ecNumber evidence="3 17">3.6.1.27</ecNumber>
    </recommendedName>
    <alternativeName>
        <fullName evidence="15 17">Bacitracin resistance protein</fullName>
    </alternativeName>
    <alternativeName>
        <fullName evidence="14 17">Undecaprenyl pyrophosphate phosphatase</fullName>
    </alternativeName>
</protein>
<dbReference type="Proteomes" id="UP000754226">
    <property type="component" value="Unassembled WGS sequence"/>
</dbReference>
<keyword evidence="13 17" id="KW-0961">Cell wall biogenesis/degradation</keyword>
<evidence type="ECO:0000256" key="17">
    <source>
        <dbReference type="HAMAP-Rule" id="MF_01006"/>
    </source>
</evidence>
<dbReference type="Pfam" id="PF02673">
    <property type="entry name" value="BacA"/>
    <property type="match status" value="1"/>
</dbReference>
<dbReference type="GO" id="GO:0071555">
    <property type="term" value="P:cell wall organization"/>
    <property type="evidence" value="ECO:0007669"/>
    <property type="project" value="UniProtKB-KW"/>
</dbReference>
<dbReference type="NCBIfam" id="TIGR00753">
    <property type="entry name" value="undec_PP_bacA"/>
    <property type="match status" value="1"/>
</dbReference>
<dbReference type="NCBIfam" id="NF001389">
    <property type="entry name" value="PRK00281.1-2"/>
    <property type="match status" value="1"/>
</dbReference>
<gene>
    <name evidence="17" type="primary">uppP</name>
    <name evidence="18" type="ORF">KHX13_09995</name>
</gene>
<proteinExistence type="inferred from homology"/>
<dbReference type="GO" id="GO:0009252">
    <property type="term" value="P:peptidoglycan biosynthetic process"/>
    <property type="evidence" value="ECO:0007669"/>
    <property type="project" value="UniProtKB-KW"/>
</dbReference>
<keyword evidence="5 17" id="KW-1003">Cell membrane</keyword>
<evidence type="ECO:0000313" key="18">
    <source>
        <dbReference type="EMBL" id="MBS5520617.1"/>
    </source>
</evidence>
<dbReference type="GO" id="GO:0046677">
    <property type="term" value="P:response to antibiotic"/>
    <property type="evidence" value="ECO:0007669"/>
    <property type="project" value="UniProtKB-UniRule"/>
</dbReference>
<evidence type="ECO:0000256" key="8">
    <source>
        <dbReference type="ARBA" id="ARBA00022960"/>
    </source>
</evidence>
<feature type="transmembrane region" description="Helical" evidence="17">
    <location>
        <begin position="82"/>
        <end position="103"/>
    </location>
</feature>
<feature type="transmembrane region" description="Helical" evidence="17">
    <location>
        <begin position="41"/>
        <end position="61"/>
    </location>
</feature>
<comment type="catalytic activity">
    <reaction evidence="16 17">
        <text>di-trans,octa-cis-undecaprenyl diphosphate + H2O = di-trans,octa-cis-undecaprenyl phosphate + phosphate + H(+)</text>
        <dbReference type="Rhea" id="RHEA:28094"/>
        <dbReference type="ChEBI" id="CHEBI:15377"/>
        <dbReference type="ChEBI" id="CHEBI:15378"/>
        <dbReference type="ChEBI" id="CHEBI:43474"/>
        <dbReference type="ChEBI" id="CHEBI:58405"/>
        <dbReference type="ChEBI" id="CHEBI:60392"/>
        <dbReference type="EC" id="3.6.1.27"/>
    </reaction>
</comment>
<evidence type="ECO:0000256" key="6">
    <source>
        <dbReference type="ARBA" id="ARBA00022692"/>
    </source>
</evidence>
<evidence type="ECO:0000256" key="16">
    <source>
        <dbReference type="ARBA" id="ARBA00047594"/>
    </source>
</evidence>
<evidence type="ECO:0000256" key="10">
    <source>
        <dbReference type="ARBA" id="ARBA00022989"/>
    </source>
</evidence>
<dbReference type="GO" id="GO:0008360">
    <property type="term" value="P:regulation of cell shape"/>
    <property type="evidence" value="ECO:0007669"/>
    <property type="project" value="UniProtKB-KW"/>
</dbReference>
<feature type="transmembrane region" description="Helical" evidence="17">
    <location>
        <begin position="109"/>
        <end position="127"/>
    </location>
</feature>
<keyword evidence="9 17" id="KW-0573">Peptidoglycan synthesis</keyword>
<evidence type="ECO:0000256" key="15">
    <source>
        <dbReference type="ARBA" id="ARBA00032932"/>
    </source>
</evidence>
<dbReference type="GO" id="GO:0050380">
    <property type="term" value="F:undecaprenyl-diphosphatase activity"/>
    <property type="evidence" value="ECO:0007669"/>
    <property type="project" value="UniProtKB-UniRule"/>
</dbReference>
<evidence type="ECO:0000256" key="7">
    <source>
        <dbReference type="ARBA" id="ARBA00022801"/>
    </source>
</evidence>